<name>A0ACC1LZ94_9FUNG</name>
<keyword evidence="2" id="KW-1185">Reference proteome</keyword>
<proteinExistence type="predicted"/>
<accession>A0ACC1LZ94</accession>
<comment type="caution">
    <text evidence="1">The sequence shown here is derived from an EMBL/GenBank/DDBJ whole genome shotgun (WGS) entry which is preliminary data.</text>
</comment>
<evidence type="ECO:0000313" key="1">
    <source>
        <dbReference type="EMBL" id="KAJ2890694.1"/>
    </source>
</evidence>
<evidence type="ECO:0000313" key="2">
    <source>
        <dbReference type="Proteomes" id="UP001139981"/>
    </source>
</evidence>
<gene>
    <name evidence="1" type="primary">CSTF2</name>
    <name evidence="1" type="ORF">IWW38_003994</name>
</gene>
<feature type="non-terminal residue" evidence="1">
    <location>
        <position position="1"/>
    </location>
</feature>
<dbReference type="Proteomes" id="UP001139981">
    <property type="component" value="Unassembled WGS sequence"/>
</dbReference>
<dbReference type="EMBL" id="JANBVB010001251">
    <property type="protein sequence ID" value="KAJ2890694.1"/>
    <property type="molecule type" value="Genomic_DNA"/>
</dbReference>
<organism evidence="1 2">
    <name type="scientific">Coemansia aciculifera</name>
    <dbReference type="NCBI Taxonomy" id="417176"/>
    <lineage>
        <taxon>Eukaryota</taxon>
        <taxon>Fungi</taxon>
        <taxon>Fungi incertae sedis</taxon>
        <taxon>Zoopagomycota</taxon>
        <taxon>Kickxellomycotina</taxon>
        <taxon>Kickxellomycetes</taxon>
        <taxon>Kickxellales</taxon>
        <taxon>Kickxellaceae</taxon>
        <taxon>Coemansia</taxon>
    </lineage>
</organism>
<sequence length="342" mass="36543">ESNIVFLGNVGFDTTEEQLRKVLELAGPVLDVRLVFDQQTNRSRGFGFCQFVDSSVASSAIKNLSDTLVDGRNLKIGFADRRRVQGIFGNAPWSFEQTPQSASGFSARGASGGGGFSASGVGGSGSGVEKVTKLVDSLDKRQKAELLAQFKGFANGYNASSRARDELVRNPGLAHALLLALESVGARVDGVRGERMPSTSSHIGQLSSRSAAAAAAGGSLSAGYLDSPRMSSTSSESPATAVNRFSASPSVPPQHILARQPVSAPPQPPRSLQPPIPPPLPSQQQQQQQPMYGEREPEMMEIDNTEVLKQLLSLTDEQLAQLPEEHRLQLLDLKRQLENAQP</sequence>
<reference evidence="1" key="1">
    <citation type="submission" date="2022-07" db="EMBL/GenBank/DDBJ databases">
        <title>Phylogenomic reconstructions and comparative analyses of Kickxellomycotina fungi.</title>
        <authorList>
            <person name="Reynolds N.K."/>
            <person name="Stajich J.E."/>
            <person name="Barry K."/>
            <person name="Grigoriev I.V."/>
            <person name="Crous P."/>
            <person name="Smith M.E."/>
        </authorList>
    </citation>
    <scope>NUCLEOTIDE SEQUENCE</scope>
    <source>
        <strain evidence="1">CBS 190363</strain>
    </source>
</reference>
<protein>
    <submittedName>
        <fullName evidence="1">Cleavage stimulation factor subunit 2</fullName>
    </submittedName>
</protein>